<evidence type="ECO:0000256" key="2">
    <source>
        <dbReference type="ARBA" id="ARBA00023445"/>
    </source>
</evidence>
<dbReference type="InterPro" id="IPR001509">
    <property type="entry name" value="Epimerase_deHydtase"/>
</dbReference>
<comment type="caution">
    <text evidence="4">The sequence shown here is derived from an EMBL/GenBank/DDBJ whole genome shotgun (WGS) entry which is preliminary data.</text>
</comment>
<dbReference type="FunFam" id="3.40.50.720:FF:000191">
    <property type="entry name" value="Methylglyoxal reductase (NADPH-dependent)"/>
    <property type="match status" value="1"/>
</dbReference>
<dbReference type="GeneID" id="73471917"/>
<evidence type="ECO:0000256" key="1">
    <source>
        <dbReference type="ARBA" id="ARBA00023002"/>
    </source>
</evidence>
<accession>A0A8J5Q790</accession>
<evidence type="ECO:0000313" key="4">
    <source>
        <dbReference type="EMBL" id="KAG7661326.1"/>
    </source>
</evidence>
<dbReference type="AlphaFoldDB" id="A0A8J5Q790"/>
<name>A0A8J5Q790_9ASCO</name>
<reference evidence="4 5" key="1">
    <citation type="journal article" date="2021" name="DNA Res.">
        <title>Genome analysis of Candida subhashii reveals its hybrid nature and dual mitochondrial genome conformations.</title>
        <authorList>
            <person name="Mixao V."/>
            <person name="Hegedusova E."/>
            <person name="Saus E."/>
            <person name="Pryszcz L.P."/>
            <person name="Cillingova A."/>
            <person name="Nosek J."/>
            <person name="Gabaldon T."/>
        </authorList>
    </citation>
    <scope>NUCLEOTIDE SEQUENCE [LARGE SCALE GENOMIC DNA]</scope>
    <source>
        <strain evidence="4 5">CBS 10753</strain>
    </source>
</reference>
<dbReference type="CDD" id="cd05227">
    <property type="entry name" value="AR_SDR_e"/>
    <property type="match status" value="1"/>
</dbReference>
<dbReference type="PANTHER" id="PTHR10366">
    <property type="entry name" value="NAD DEPENDENT EPIMERASE/DEHYDRATASE"/>
    <property type="match status" value="1"/>
</dbReference>
<keyword evidence="1" id="KW-0560">Oxidoreductase</keyword>
<organism evidence="4 5">
    <name type="scientific">[Candida] subhashii</name>
    <dbReference type="NCBI Taxonomy" id="561895"/>
    <lineage>
        <taxon>Eukaryota</taxon>
        <taxon>Fungi</taxon>
        <taxon>Dikarya</taxon>
        <taxon>Ascomycota</taxon>
        <taxon>Saccharomycotina</taxon>
        <taxon>Pichiomycetes</taxon>
        <taxon>Debaryomycetaceae</taxon>
        <taxon>Spathaspora</taxon>
    </lineage>
</organism>
<dbReference type="InterPro" id="IPR050425">
    <property type="entry name" value="NAD(P)_dehydrat-like"/>
</dbReference>
<gene>
    <name evidence="4" type="ORF">J8A68_005117</name>
</gene>
<sequence length="334" mass="37018">MPATTVFVSGATGYIAQHVVKELLGKGYNVIGSVRSASKGERLKQLTKSDRFSYEIVPDIGAEGAFDEALKKHPEVSVFLHTASPFTFKVNDPEKDLLRPAIDGTKNALNAIAKYGPQIKKVVITSSAVAVFGWGKHIVQDKVYTEDDWNPITREESLQNPMLGYFGSKKYAELTAWDFVKESKPNFEISFINPVFVFGPQAYEVQDKSELNTSAEIINKVIKLGPNDAIPEFCGRYVDVRDVAKAHVVAFEKDEAINQRLVLVAGYFTNDGIANIIKDNFPQATVPKGDAEKNEKLINNSVKYDFSKTQNILGFDLIPLDESVVDTAKQIYEA</sequence>
<dbReference type="Pfam" id="PF01370">
    <property type="entry name" value="Epimerase"/>
    <property type="match status" value="1"/>
</dbReference>
<proteinExistence type="inferred from homology"/>
<protein>
    <recommendedName>
        <fullName evidence="3">NAD-dependent epimerase/dehydratase domain-containing protein</fullName>
    </recommendedName>
</protein>
<comment type="similarity">
    <text evidence="2">Belongs to the NAD(P)-dependent epimerase/dehydratase family. Dihydroflavonol-4-reductase subfamily.</text>
</comment>
<dbReference type="Proteomes" id="UP000694255">
    <property type="component" value="Unassembled WGS sequence"/>
</dbReference>
<dbReference type="OrthoDB" id="2735536at2759"/>
<dbReference type="GO" id="GO:0016616">
    <property type="term" value="F:oxidoreductase activity, acting on the CH-OH group of donors, NAD or NADP as acceptor"/>
    <property type="evidence" value="ECO:0007669"/>
    <property type="project" value="TreeGrafter"/>
</dbReference>
<feature type="domain" description="NAD-dependent epimerase/dehydratase" evidence="3">
    <location>
        <begin position="6"/>
        <end position="259"/>
    </location>
</feature>
<dbReference type="PANTHER" id="PTHR10366:SF564">
    <property type="entry name" value="STEROL-4-ALPHA-CARBOXYLATE 3-DEHYDROGENASE, DECARBOXYLATING"/>
    <property type="match status" value="1"/>
</dbReference>
<evidence type="ECO:0000259" key="3">
    <source>
        <dbReference type="Pfam" id="PF01370"/>
    </source>
</evidence>
<keyword evidence="5" id="KW-1185">Reference proteome</keyword>
<dbReference type="RefSeq" id="XP_049261559.1">
    <property type="nucleotide sequence ID" value="XM_049409149.1"/>
</dbReference>
<evidence type="ECO:0000313" key="5">
    <source>
        <dbReference type="Proteomes" id="UP000694255"/>
    </source>
</evidence>
<dbReference type="EMBL" id="JAGSYN010000221">
    <property type="protein sequence ID" value="KAG7661326.1"/>
    <property type="molecule type" value="Genomic_DNA"/>
</dbReference>